<keyword evidence="2" id="KW-0472">Membrane</keyword>
<reference evidence="5" key="1">
    <citation type="submission" date="2016-11" db="EMBL/GenBank/DDBJ databases">
        <authorList>
            <person name="Varghese N."/>
            <person name="Submissions S."/>
        </authorList>
    </citation>
    <scope>NUCLEOTIDE SEQUENCE [LARGE SCALE GENOMIC DNA]</scope>
    <source>
        <strain evidence="5">DSM 15449</strain>
    </source>
</reference>
<protein>
    <recommendedName>
        <fullName evidence="3">DUF4474 domain-containing protein</fullName>
    </recommendedName>
</protein>
<gene>
    <name evidence="4" type="ORF">SAMN02746098_02719</name>
</gene>
<dbReference type="STRING" id="1121420.SAMN02746098_02719"/>
<dbReference type="Proteomes" id="UP000183954">
    <property type="component" value="Unassembled WGS sequence"/>
</dbReference>
<feature type="domain" description="DUF4474" evidence="3">
    <location>
        <begin position="32"/>
        <end position="272"/>
    </location>
</feature>
<feature type="coiled-coil region" evidence="1">
    <location>
        <begin position="240"/>
        <end position="274"/>
    </location>
</feature>
<keyword evidence="5" id="KW-1185">Reference proteome</keyword>
<dbReference type="Pfam" id="PF14751">
    <property type="entry name" value="DUF4474"/>
    <property type="match status" value="1"/>
</dbReference>
<dbReference type="EMBL" id="FQXJ01000009">
    <property type="protein sequence ID" value="SHI16732.1"/>
    <property type="molecule type" value="Genomic_DNA"/>
</dbReference>
<organism evidence="4 5">
    <name type="scientific">Desulfosporosinus lacus DSM 15449</name>
    <dbReference type="NCBI Taxonomy" id="1121420"/>
    <lineage>
        <taxon>Bacteria</taxon>
        <taxon>Bacillati</taxon>
        <taxon>Bacillota</taxon>
        <taxon>Clostridia</taxon>
        <taxon>Eubacteriales</taxon>
        <taxon>Desulfitobacteriaceae</taxon>
        <taxon>Desulfosporosinus</taxon>
    </lineage>
</organism>
<dbReference type="RefSeq" id="WP_143187617.1">
    <property type="nucleotide sequence ID" value="NZ_FQXJ01000009.1"/>
</dbReference>
<sequence>MSVQIKSQGEMSISKNVDKIGFSTQETDNSELDKAIEIAGYSYDSIQDIFYSIMNPWQRSIGYCRLFDEAAAPLGMIIDCEPIHFEYNEKKWMIGFWKGQYDLVTGGEIGVYTGALDLKIPGFFTGTFYNCASDADLLQMSFILRKNGNVLFTREGEHWWLTGFKLGEFSEPSELTMDINITLKNKLMRDAFIGGLRKTGYSANEFSIDGNSVSFRFATPHSTQPITRTNSTDRIIQRKNELLCEKYQEITKEFDSLQDKVKAIEEQAPELYQKILKIGKSKPLLEVYETVLVVIILAVGTYLASRIILDEGN</sequence>
<dbReference type="AlphaFoldDB" id="A0A1M5YXG7"/>
<proteinExistence type="predicted"/>
<keyword evidence="1" id="KW-0175">Coiled coil</keyword>
<dbReference type="OrthoDB" id="1863351at2"/>
<feature type="transmembrane region" description="Helical" evidence="2">
    <location>
        <begin position="287"/>
        <end position="309"/>
    </location>
</feature>
<evidence type="ECO:0000259" key="3">
    <source>
        <dbReference type="Pfam" id="PF14751"/>
    </source>
</evidence>
<accession>A0A1M5YXG7</accession>
<evidence type="ECO:0000313" key="5">
    <source>
        <dbReference type="Proteomes" id="UP000183954"/>
    </source>
</evidence>
<keyword evidence="2" id="KW-1133">Transmembrane helix</keyword>
<dbReference type="InterPro" id="IPR029322">
    <property type="entry name" value="DUF4474"/>
</dbReference>
<evidence type="ECO:0000313" key="4">
    <source>
        <dbReference type="EMBL" id="SHI16732.1"/>
    </source>
</evidence>
<name>A0A1M5YXG7_9FIRM</name>
<evidence type="ECO:0000256" key="1">
    <source>
        <dbReference type="SAM" id="Coils"/>
    </source>
</evidence>
<evidence type="ECO:0000256" key="2">
    <source>
        <dbReference type="SAM" id="Phobius"/>
    </source>
</evidence>
<keyword evidence="2" id="KW-0812">Transmembrane</keyword>